<proteinExistence type="predicted"/>
<evidence type="ECO:0000313" key="3">
    <source>
        <dbReference type="Proteomes" id="UP000309340"/>
    </source>
</evidence>
<gene>
    <name evidence="2" type="ORF">B0A55_04278</name>
</gene>
<protein>
    <submittedName>
        <fullName evidence="2">Uncharacterized protein</fullName>
    </submittedName>
</protein>
<dbReference type="AlphaFoldDB" id="A0A4U0XC88"/>
<dbReference type="OrthoDB" id="10558944at2759"/>
<evidence type="ECO:0000256" key="1">
    <source>
        <dbReference type="SAM" id="MobiDB-lite"/>
    </source>
</evidence>
<dbReference type="EMBL" id="NAJQ01000266">
    <property type="protein sequence ID" value="TKA73406.1"/>
    <property type="molecule type" value="Genomic_DNA"/>
</dbReference>
<sequence>MNRPQAQHQHPHPNPQPRQHREPPPPSRDKHFAAALKAMAEAWHSLVKASEKGKAETVKLCAIGVFGVTAFELAMEDVVDGDERKAKGDAAAVRG</sequence>
<name>A0A4U0XC88_9PEZI</name>
<organism evidence="2 3">
    <name type="scientific">Friedmanniomyces simplex</name>
    <dbReference type="NCBI Taxonomy" id="329884"/>
    <lineage>
        <taxon>Eukaryota</taxon>
        <taxon>Fungi</taxon>
        <taxon>Dikarya</taxon>
        <taxon>Ascomycota</taxon>
        <taxon>Pezizomycotina</taxon>
        <taxon>Dothideomycetes</taxon>
        <taxon>Dothideomycetidae</taxon>
        <taxon>Mycosphaerellales</taxon>
        <taxon>Teratosphaeriaceae</taxon>
        <taxon>Friedmanniomyces</taxon>
    </lineage>
</organism>
<dbReference type="Proteomes" id="UP000309340">
    <property type="component" value="Unassembled WGS sequence"/>
</dbReference>
<keyword evidence="3" id="KW-1185">Reference proteome</keyword>
<reference evidence="2 3" key="1">
    <citation type="submission" date="2017-03" db="EMBL/GenBank/DDBJ databases">
        <title>Genomes of endolithic fungi from Antarctica.</title>
        <authorList>
            <person name="Coleine C."/>
            <person name="Masonjones S."/>
            <person name="Stajich J.E."/>
        </authorList>
    </citation>
    <scope>NUCLEOTIDE SEQUENCE [LARGE SCALE GENOMIC DNA]</scope>
    <source>
        <strain evidence="2 3">CCFEE 5184</strain>
    </source>
</reference>
<accession>A0A4U0XC88</accession>
<feature type="region of interest" description="Disordered" evidence="1">
    <location>
        <begin position="1"/>
        <end position="30"/>
    </location>
</feature>
<comment type="caution">
    <text evidence="2">The sequence shown here is derived from an EMBL/GenBank/DDBJ whole genome shotgun (WGS) entry which is preliminary data.</text>
</comment>
<evidence type="ECO:0000313" key="2">
    <source>
        <dbReference type="EMBL" id="TKA73406.1"/>
    </source>
</evidence>
<feature type="compositionally biased region" description="Basic and acidic residues" evidence="1">
    <location>
        <begin position="19"/>
        <end position="30"/>
    </location>
</feature>